<dbReference type="PANTHER" id="PTHR19848">
    <property type="entry name" value="WD40 REPEAT PROTEIN"/>
    <property type="match status" value="1"/>
</dbReference>
<evidence type="ECO:0000256" key="1">
    <source>
        <dbReference type="ARBA" id="ARBA00022574"/>
    </source>
</evidence>
<feature type="repeat" description="WD" evidence="3">
    <location>
        <begin position="422"/>
        <end position="463"/>
    </location>
</feature>
<dbReference type="InterPro" id="IPR020472">
    <property type="entry name" value="WD40_PAC1"/>
</dbReference>
<dbReference type="KEGG" id="smam:Mal15_44080"/>
<dbReference type="SMART" id="SM00320">
    <property type="entry name" value="WD40"/>
    <property type="match status" value="13"/>
</dbReference>
<proteinExistence type="predicted"/>
<dbReference type="RefSeq" id="WP_147869595.1">
    <property type="nucleotide sequence ID" value="NZ_CP036264.1"/>
</dbReference>
<dbReference type="EMBL" id="CP036264">
    <property type="protein sequence ID" value="QEG00338.1"/>
    <property type="molecule type" value="Genomic_DNA"/>
</dbReference>
<feature type="repeat" description="WD" evidence="3">
    <location>
        <begin position="553"/>
        <end position="594"/>
    </location>
</feature>
<dbReference type="InterPro" id="IPR018391">
    <property type="entry name" value="PQQ_b-propeller_rpt"/>
</dbReference>
<feature type="repeat" description="WD" evidence="3">
    <location>
        <begin position="339"/>
        <end position="380"/>
    </location>
</feature>
<evidence type="ECO:0000313" key="6">
    <source>
        <dbReference type="Proteomes" id="UP000321353"/>
    </source>
</evidence>
<dbReference type="InterPro" id="IPR036322">
    <property type="entry name" value="WD40_repeat_dom_sf"/>
</dbReference>
<reference evidence="5 6" key="1">
    <citation type="submission" date="2019-02" db="EMBL/GenBank/DDBJ databases">
        <title>Planctomycetal bacteria perform biofilm scaping via a novel small molecule.</title>
        <authorList>
            <person name="Jeske O."/>
            <person name="Boedeker C."/>
            <person name="Wiegand S."/>
            <person name="Breitling P."/>
            <person name="Kallscheuer N."/>
            <person name="Jogler M."/>
            <person name="Rohde M."/>
            <person name="Petersen J."/>
            <person name="Medema M.H."/>
            <person name="Surup F."/>
            <person name="Jogler C."/>
        </authorList>
    </citation>
    <scope>NUCLEOTIDE SEQUENCE [LARGE SCALE GENOMIC DNA]</scope>
    <source>
        <strain evidence="5 6">Mal15</strain>
    </source>
</reference>
<dbReference type="InterPro" id="IPR011047">
    <property type="entry name" value="Quinoprotein_ADH-like_sf"/>
</dbReference>
<feature type="repeat" description="WD" evidence="3">
    <location>
        <begin position="595"/>
        <end position="629"/>
    </location>
</feature>
<dbReference type="PROSITE" id="PS50082">
    <property type="entry name" value="WD_REPEATS_2"/>
    <property type="match status" value="6"/>
</dbReference>
<organism evidence="5 6">
    <name type="scientific">Stieleria maiorica</name>
    <dbReference type="NCBI Taxonomy" id="2795974"/>
    <lineage>
        <taxon>Bacteria</taxon>
        <taxon>Pseudomonadati</taxon>
        <taxon>Planctomycetota</taxon>
        <taxon>Planctomycetia</taxon>
        <taxon>Pirellulales</taxon>
        <taxon>Pirellulaceae</taxon>
        <taxon>Stieleria</taxon>
    </lineage>
</organism>
<dbReference type="SUPFAM" id="SSF50998">
    <property type="entry name" value="Quinoprotein alcohol dehydrogenase-like"/>
    <property type="match status" value="1"/>
</dbReference>
<dbReference type="CDD" id="cd00200">
    <property type="entry name" value="WD40"/>
    <property type="match status" value="1"/>
</dbReference>
<feature type="repeat" description="WD" evidence="3">
    <location>
        <begin position="512"/>
        <end position="553"/>
    </location>
</feature>
<evidence type="ECO:0000256" key="3">
    <source>
        <dbReference type="PROSITE-ProRule" id="PRU00221"/>
    </source>
</evidence>
<dbReference type="PANTHER" id="PTHR19848:SF8">
    <property type="entry name" value="F-BOX AND WD REPEAT DOMAIN CONTAINING 7"/>
    <property type="match status" value="1"/>
</dbReference>
<accession>A0A5B9MN95</accession>
<protein>
    <submittedName>
        <fullName evidence="5">Translocation protein TolB</fullName>
    </submittedName>
</protein>
<name>A0A5B9MN95_9BACT</name>
<keyword evidence="1 3" id="KW-0853">WD repeat</keyword>
<dbReference type="InterPro" id="IPR015943">
    <property type="entry name" value="WD40/YVTN_repeat-like_dom_sf"/>
</dbReference>
<keyword evidence="2" id="KW-0677">Repeat</keyword>
<gene>
    <name evidence="5" type="ORF">Mal15_44080</name>
</gene>
<dbReference type="Proteomes" id="UP000321353">
    <property type="component" value="Chromosome"/>
</dbReference>
<sequence precursor="true">MRRLMRTYLLVCILAGNIIAHAAESVYIDSSANGSAPTGLQSEPIPISGHPTVLSMASTVESMRLRAVDVNGEVRQWSMSSPDQPEVLLRLGEQPVCATLSADAKWLASSDTNGVVTVTNVENGKTVFRDRETAENTMALKFSRNARRLGGVTSGGVVRVWETRSGRLTDRFEVTPGAVQSLSFAGNGELLAVASLGREVVVFGLSHATPTQTISIDRSRITATAFTPDSKQLVIAAADGTIRIVELGEQKMPRALANHPFAVWTLTFDDQDRLAAGSWDGTIRLFDTGSWEVIQSVKTHQESICALQLGTQGMVAAGIDGRLFYWPPELVAKPQRGSISGSSEPVWVAAYSPNGNQLYVGGGGKRSEVWDLESKQRSGTGPLHPTVRCATYSPDGQLLATGGDDTNIVIASTRDGTIRHRLSGHPGLVSALVFVDDGQTLVSGCDRGFLKFWDVRSGTEVASRKRHKQQLYCVAVSPDERWLVTGGGHWAKGDPGELIVWNLERRRFEKVLEGHSLTVWSIVFAPDGSYFATSDSAGDVKIWNSATHQLERTLEHQAWLRPLAISPDGTTLAAGRGDGSIRLWDTATWKQRAVCNGHDGFTFWLTYSPDGATLVSGGNDGTVRFWPTE</sequence>
<keyword evidence="4" id="KW-0732">Signal</keyword>
<evidence type="ECO:0000256" key="2">
    <source>
        <dbReference type="ARBA" id="ARBA00022737"/>
    </source>
</evidence>
<evidence type="ECO:0000256" key="4">
    <source>
        <dbReference type="SAM" id="SignalP"/>
    </source>
</evidence>
<keyword evidence="6" id="KW-1185">Reference proteome</keyword>
<feature type="signal peptide" evidence="4">
    <location>
        <begin position="1"/>
        <end position="22"/>
    </location>
</feature>
<feature type="repeat" description="WD" evidence="3">
    <location>
        <begin position="256"/>
        <end position="296"/>
    </location>
</feature>
<dbReference type="AlphaFoldDB" id="A0A5B9MN95"/>
<dbReference type="InterPro" id="IPR001680">
    <property type="entry name" value="WD40_rpt"/>
</dbReference>
<dbReference type="PRINTS" id="PR00320">
    <property type="entry name" value="GPROTEINBRPT"/>
</dbReference>
<dbReference type="SUPFAM" id="SSF50978">
    <property type="entry name" value="WD40 repeat-like"/>
    <property type="match status" value="1"/>
</dbReference>
<dbReference type="Gene3D" id="2.130.10.10">
    <property type="entry name" value="YVTN repeat-like/Quinoprotein amine dehydrogenase"/>
    <property type="match status" value="4"/>
</dbReference>
<evidence type="ECO:0000313" key="5">
    <source>
        <dbReference type="EMBL" id="QEG00338.1"/>
    </source>
</evidence>
<dbReference type="SMART" id="SM00564">
    <property type="entry name" value="PQQ"/>
    <property type="match status" value="3"/>
</dbReference>
<feature type="chain" id="PRO_5023088748" evidence="4">
    <location>
        <begin position="23"/>
        <end position="629"/>
    </location>
</feature>
<dbReference type="Pfam" id="PF00400">
    <property type="entry name" value="WD40"/>
    <property type="match status" value="8"/>
</dbReference>
<dbReference type="PROSITE" id="PS50294">
    <property type="entry name" value="WD_REPEATS_REGION"/>
    <property type="match status" value="4"/>
</dbReference>